<comment type="caution">
    <text evidence="1">The sequence shown here is derived from an EMBL/GenBank/DDBJ whole genome shotgun (WGS) entry which is preliminary data.</text>
</comment>
<proteinExistence type="predicted"/>
<dbReference type="Proteomes" id="UP000054099">
    <property type="component" value="Unassembled WGS sequence"/>
</dbReference>
<gene>
    <name evidence="1" type="ORF">AS030_20735</name>
</gene>
<reference evidence="1 2" key="1">
    <citation type="journal article" date="2014" name="Antonie Van Leeuwenhoek">
        <title>Fictibacillus enclensis sp. nov., isolated from marine sediment.</title>
        <authorList>
            <person name="Dastager S.G."/>
            <person name="Mawlankar R."/>
            <person name="Srinivasan K."/>
            <person name="Tang S.K."/>
            <person name="Lee J.C."/>
            <person name="Ramana V.V."/>
            <person name="Shouche Y.S."/>
        </authorList>
    </citation>
    <scope>NUCLEOTIDE SEQUENCE [LARGE SCALE GENOMIC DNA]</scope>
    <source>
        <strain evidence="1 2">NIO-1003</strain>
    </source>
</reference>
<dbReference type="AlphaFoldDB" id="A0A0V8J059"/>
<dbReference type="OrthoDB" id="2884594at2"/>
<name>A0A0V8J059_9BACL</name>
<evidence type="ECO:0000313" key="2">
    <source>
        <dbReference type="Proteomes" id="UP000054099"/>
    </source>
</evidence>
<sequence length="72" mass="8217">MEKEELLSHVTAMIVSSAKVPKHMAFSPVKMADLYGVQAIEVEKGLDELVDEGKLRREQLQDYPHYTVYLLP</sequence>
<dbReference type="EMBL" id="LNQN01000007">
    <property type="protein sequence ID" value="KSU80361.1"/>
    <property type="molecule type" value="Genomic_DNA"/>
</dbReference>
<keyword evidence="2" id="KW-1185">Reference proteome</keyword>
<evidence type="ECO:0008006" key="3">
    <source>
        <dbReference type="Google" id="ProtNLM"/>
    </source>
</evidence>
<dbReference type="RefSeq" id="WP_061975309.1">
    <property type="nucleotide sequence ID" value="NZ_FMAV01000005.1"/>
</dbReference>
<protein>
    <recommendedName>
        <fullName evidence="3">MarR family transcriptional regulator</fullName>
    </recommendedName>
</protein>
<evidence type="ECO:0000313" key="1">
    <source>
        <dbReference type="EMBL" id="KSU80361.1"/>
    </source>
</evidence>
<accession>A0A0V8J059</accession>
<organism evidence="1 2">
    <name type="scientific">Fictibacillus enclensis</name>
    <dbReference type="NCBI Taxonomy" id="1017270"/>
    <lineage>
        <taxon>Bacteria</taxon>
        <taxon>Bacillati</taxon>
        <taxon>Bacillota</taxon>
        <taxon>Bacilli</taxon>
        <taxon>Bacillales</taxon>
        <taxon>Fictibacillaceae</taxon>
        <taxon>Fictibacillus</taxon>
    </lineage>
</organism>